<sequence>MKKAMRQVAGTAVLGVALAAAAVTPAAAADGAGDMLSSLPTGGLPTVTGLPTGSVQDLATGPVSDGRQVLSSPNGSVHAVSGTAQSLVDTAAPSLHSIEGATGAAGANRALPVSLPGGLPVVGSVPAVSSLPGVGQASGATSGGLGTLTSSLPVHTPLGG</sequence>
<keyword evidence="4" id="KW-1185">Reference proteome</keyword>
<organism evidence="3 4">
    <name type="scientific">Streptacidiphilus cavernicola</name>
    <dbReference type="NCBI Taxonomy" id="3342716"/>
    <lineage>
        <taxon>Bacteria</taxon>
        <taxon>Bacillati</taxon>
        <taxon>Actinomycetota</taxon>
        <taxon>Actinomycetes</taxon>
        <taxon>Kitasatosporales</taxon>
        <taxon>Streptomycetaceae</taxon>
        <taxon>Streptacidiphilus</taxon>
    </lineage>
</organism>
<dbReference type="RefSeq" id="WP_380534779.1">
    <property type="nucleotide sequence ID" value="NZ_JBHFAB010000006.1"/>
</dbReference>
<evidence type="ECO:0000313" key="3">
    <source>
        <dbReference type="EMBL" id="MFC1417027.1"/>
    </source>
</evidence>
<comment type="caution">
    <text evidence="3">The sequence shown here is derived from an EMBL/GenBank/DDBJ whole genome shotgun (WGS) entry which is preliminary data.</text>
</comment>
<evidence type="ECO:0000256" key="2">
    <source>
        <dbReference type="SAM" id="SignalP"/>
    </source>
</evidence>
<evidence type="ECO:0008006" key="5">
    <source>
        <dbReference type="Google" id="ProtNLM"/>
    </source>
</evidence>
<keyword evidence="2" id="KW-0732">Signal</keyword>
<evidence type="ECO:0000313" key="4">
    <source>
        <dbReference type="Proteomes" id="UP001592531"/>
    </source>
</evidence>
<feature type="chain" id="PRO_5045061612" description="ATP-binding protein" evidence="2">
    <location>
        <begin position="29"/>
        <end position="160"/>
    </location>
</feature>
<dbReference type="Proteomes" id="UP001592531">
    <property type="component" value="Unassembled WGS sequence"/>
</dbReference>
<feature type="signal peptide" evidence="2">
    <location>
        <begin position="1"/>
        <end position="28"/>
    </location>
</feature>
<reference evidence="3 4" key="1">
    <citation type="submission" date="2024-09" db="EMBL/GenBank/DDBJ databases">
        <authorList>
            <person name="Lee S.D."/>
        </authorList>
    </citation>
    <scope>NUCLEOTIDE SEQUENCE [LARGE SCALE GENOMIC DNA]</scope>
    <source>
        <strain evidence="3 4">N8-3</strain>
    </source>
</reference>
<protein>
    <recommendedName>
        <fullName evidence="5">ATP-binding protein</fullName>
    </recommendedName>
</protein>
<proteinExistence type="predicted"/>
<evidence type="ECO:0000256" key="1">
    <source>
        <dbReference type="SAM" id="MobiDB-lite"/>
    </source>
</evidence>
<accession>A0ABV6VTE7</accession>
<gene>
    <name evidence="3" type="ORF">ACEZDE_10260</name>
</gene>
<feature type="region of interest" description="Disordered" evidence="1">
    <location>
        <begin position="135"/>
        <end position="160"/>
    </location>
</feature>
<name>A0ABV6VTE7_9ACTN</name>
<dbReference type="EMBL" id="JBHFAB010000006">
    <property type="protein sequence ID" value="MFC1417027.1"/>
    <property type="molecule type" value="Genomic_DNA"/>
</dbReference>